<dbReference type="EMBL" id="AJVK01032099">
    <property type="status" value="NOT_ANNOTATED_CDS"/>
    <property type="molecule type" value="Genomic_DNA"/>
</dbReference>
<evidence type="ECO:0000256" key="4">
    <source>
        <dbReference type="SAM" id="MobiDB-lite"/>
    </source>
</evidence>
<feature type="region of interest" description="Disordered" evidence="4">
    <location>
        <begin position="559"/>
        <end position="600"/>
    </location>
</feature>
<dbReference type="Gene3D" id="2.30.29.30">
    <property type="entry name" value="Pleckstrin-homology domain (PH domain)/Phosphotyrosine-binding domain (PTB)"/>
    <property type="match status" value="2"/>
</dbReference>
<keyword evidence="3" id="KW-0862">Zinc</keyword>
<feature type="region of interest" description="Disordered" evidence="4">
    <location>
        <begin position="383"/>
        <end position="428"/>
    </location>
</feature>
<dbReference type="InterPro" id="IPR011993">
    <property type="entry name" value="PH-like_dom_sf"/>
</dbReference>
<dbReference type="InterPro" id="IPR045255">
    <property type="entry name" value="RanBP1-like"/>
</dbReference>
<dbReference type="PANTHER" id="PTHR23138:SF87">
    <property type="entry name" value="E3 SUMO-PROTEIN LIGASE RANBP2"/>
    <property type="match status" value="1"/>
</dbReference>
<accession>A0A1B0DDN2</accession>
<dbReference type="CDD" id="cd13172">
    <property type="entry name" value="RanBD2_RanBP2_insect-like"/>
    <property type="match status" value="1"/>
</dbReference>
<keyword evidence="6" id="KW-1185">Reference proteome</keyword>
<dbReference type="SMART" id="SM00160">
    <property type="entry name" value="RanBD"/>
    <property type="match status" value="1"/>
</dbReference>
<dbReference type="InterPro" id="IPR000156">
    <property type="entry name" value="Ran_bind_dom"/>
</dbReference>
<dbReference type="SUPFAM" id="SSF50729">
    <property type="entry name" value="PH domain-like"/>
    <property type="match status" value="1"/>
</dbReference>
<evidence type="ECO:0000256" key="3">
    <source>
        <dbReference type="ARBA" id="ARBA00022833"/>
    </source>
</evidence>
<sequence length="600" mass="65440">MASRSVRNCDSKADSITFEEMSVIKHKDKSYSWTATDLVQGILRLVKFYVRFKTTESSTEFKAIFEKIKAEMKVKDAPLPTADSQKNAPPKAVSFSFTGFPTNPQIPTTASAGLGKKADDGDKKVLPNPFSGFTFGKPKEGGETEKTFSNLFTGFNTSGSEKVPSVLNDSHGDTSLNRSTGDGEEDEYVSTAQFQPVIPLPKLVDVKTGEENETVLFEHRAKLLRFDKETKEWKERGIGNMKVLVNKDDSSKVRLLMRREQVLKLCCNQLITEDLKFTKMQGLDTALTWYGQDYSENEVKVEMLAIRFKTADICSDFHNAVLKAQANIKSPGEQKKPEEPTSAAKTGFGDAFKKKDGQWECQGCCVVNAANVTECVACKGPKDPTAAKKEPSKGPLDFSANGKFSFGMPPSNSTPPKPTADPPSGFGDKFKPKAGSWECKACLISNQADALYCVACDNPKDDTVPKKNQSLNLTTQTKFTFGMPATTITPAATVAATTTASDAPTATFSFGFKPPAATGIFTNVPSFGFNSPQSTTTNQEIVQKTPEKPDLSLQGKETFNFKFTPKSPGKIKSPTKTTPGKDGSDEEGEVEEENNTYFTP</sequence>
<dbReference type="VEuPathDB" id="VectorBase:PPAI006005"/>
<dbReference type="InterPro" id="IPR036443">
    <property type="entry name" value="Znf_RanBP2_sf"/>
</dbReference>
<name>A0A1B0DDN2_PHLPP</name>
<evidence type="ECO:0000313" key="5">
    <source>
        <dbReference type="EnsemblMetazoa" id="PPAI006005-PA"/>
    </source>
</evidence>
<evidence type="ECO:0000256" key="1">
    <source>
        <dbReference type="ARBA" id="ARBA00022723"/>
    </source>
</evidence>
<dbReference type="PROSITE" id="PS50196">
    <property type="entry name" value="RANBD1"/>
    <property type="match status" value="1"/>
</dbReference>
<evidence type="ECO:0000313" key="6">
    <source>
        <dbReference type="Proteomes" id="UP000092462"/>
    </source>
</evidence>
<organism evidence="5 6">
    <name type="scientific">Phlebotomus papatasi</name>
    <name type="common">Sandfly</name>
    <dbReference type="NCBI Taxonomy" id="29031"/>
    <lineage>
        <taxon>Eukaryota</taxon>
        <taxon>Metazoa</taxon>
        <taxon>Ecdysozoa</taxon>
        <taxon>Arthropoda</taxon>
        <taxon>Hexapoda</taxon>
        <taxon>Insecta</taxon>
        <taxon>Pterygota</taxon>
        <taxon>Neoptera</taxon>
        <taxon>Endopterygota</taxon>
        <taxon>Diptera</taxon>
        <taxon>Nematocera</taxon>
        <taxon>Psychodoidea</taxon>
        <taxon>Psychodidae</taxon>
        <taxon>Phlebotomus</taxon>
        <taxon>Phlebotomus</taxon>
    </lineage>
</organism>
<feature type="compositionally biased region" description="Pro residues" evidence="4">
    <location>
        <begin position="412"/>
        <end position="421"/>
    </location>
</feature>
<dbReference type="SUPFAM" id="SSF90209">
    <property type="entry name" value="Ran binding protein zinc finger-like"/>
    <property type="match status" value="2"/>
</dbReference>
<dbReference type="SMART" id="SM00547">
    <property type="entry name" value="ZnF_RBZ"/>
    <property type="match status" value="2"/>
</dbReference>
<reference evidence="5" key="1">
    <citation type="submission" date="2022-08" db="UniProtKB">
        <authorList>
            <consortium name="EnsemblMetazoa"/>
        </authorList>
    </citation>
    <scope>IDENTIFICATION</scope>
    <source>
        <strain evidence="5">Israel</strain>
    </source>
</reference>
<dbReference type="FunFam" id="2.30.29.30:FF:000018">
    <property type="entry name" value="E3 SUMO-protein ligase RanBP2"/>
    <property type="match status" value="1"/>
</dbReference>
<feature type="region of interest" description="Disordered" evidence="4">
    <location>
        <begin position="162"/>
        <end position="184"/>
    </location>
</feature>
<keyword evidence="2" id="KW-0863">Zinc-finger</keyword>
<feature type="compositionally biased region" description="Acidic residues" evidence="4">
    <location>
        <begin position="584"/>
        <end position="594"/>
    </location>
</feature>
<dbReference type="VEuPathDB" id="VectorBase:PPAPM1_001385"/>
<evidence type="ECO:0008006" key="7">
    <source>
        <dbReference type="Google" id="ProtNLM"/>
    </source>
</evidence>
<dbReference type="GO" id="GO:0008270">
    <property type="term" value="F:zinc ion binding"/>
    <property type="evidence" value="ECO:0007669"/>
    <property type="project" value="UniProtKB-KW"/>
</dbReference>
<dbReference type="GO" id="GO:0005643">
    <property type="term" value="C:nuclear pore"/>
    <property type="evidence" value="ECO:0007669"/>
    <property type="project" value="TreeGrafter"/>
</dbReference>
<evidence type="ECO:0000256" key="2">
    <source>
        <dbReference type="ARBA" id="ARBA00022771"/>
    </source>
</evidence>
<dbReference type="GO" id="GO:0005096">
    <property type="term" value="F:GTPase activator activity"/>
    <property type="evidence" value="ECO:0007669"/>
    <property type="project" value="TreeGrafter"/>
</dbReference>
<dbReference type="GO" id="GO:0005737">
    <property type="term" value="C:cytoplasm"/>
    <property type="evidence" value="ECO:0007669"/>
    <property type="project" value="TreeGrafter"/>
</dbReference>
<protein>
    <recommendedName>
        <fullName evidence="7">RanBD1 domain-containing protein</fullName>
    </recommendedName>
</protein>
<proteinExistence type="predicted"/>
<dbReference type="PROSITE" id="PS01358">
    <property type="entry name" value="ZF_RANBP2_1"/>
    <property type="match status" value="2"/>
</dbReference>
<dbReference type="Gene3D" id="4.10.1060.10">
    <property type="entry name" value="Zinc finger, RanBP2-type"/>
    <property type="match status" value="2"/>
</dbReference>
<dbReference type="AlphaFoldDB" id="A0A1B0DDN2"/>
<dbReference type="PANTHER" id="PTHR23138">
    <property type="entry name" value="RAN BINDING PROTEIN"/>
    <property type="match status" value="1"/>
</dbReference>
<feature type="compositionally biased region" description="Basic and acidic residues" evidence="4">
    <location>
        <begin position="383"/>
        <end position="392"/>
    </location>
</feature>
<dbReference type="Pfam" id="PF00641">
    <property type="entry name" value="Zn_ribbon_RanBP"/>
    <property type="match status" value="2"/>
</dbReference>
<keyword evidence="1" id="KW-0479">Metal-binding</keyword>
<dbReference type="EnsemblMetazoa" id="PPAI006005-RA">
    <property type="protein sequence ID" value="PPAI006005-PA"/>
    <property type="gene ID" value="PPAI006005"/>
</dbReference>
<dbReference type="PROSITE" id="PS50199">
    <property type="entry name" value="ZF_RANBP2_2"/>
    <property type="match status" value="2"/>
</dbReference>
<dbReference type="Pfam" id="PF00638">
    <property type="entry name" value="Ran_BP1"/>
    <property type="match status" value="1"/>
</dbReference>
<dbReference type="Proteomes" id="UP000092462">
    <property type="component" value="Unassembled WGS sequence"/>
</dbReference>
<dbReference type="InterPro" id="IPR001876">
    <property type="entry name" value="Znf_RanBP2"/>
</dbReference>
<dbReference type="FunFam" id="4.10.1060.10:FF:000003">
    <property type="entry name" value="E3 SUMO-protein ligase RanBP2"/>
    <property type="match status" value="1"/>
</dbReference>
<feature type="region of interest" description="Disordered" evidence="4">
    <location>
        <begin position="328"/>
        <end position="347"/>
    </location>
</feature>